<dbReference type="AlphaFoldDB" id="A0A507QWF3"/>
<dbReference type="PANTHER" id="PTHR38426:SF1">
    <property type="entry name" value="MAINTENANCE OF TELOMERE CAPPING PROTEIN 4"/>
    <property type="match status" value="1"/>
</dbReference>
<feature type="compositionally biased region" description="Polar residues" evidence="1">
    <location>
        <begin position="123"/>
        <end position="132"/>
    </location>
</feature>
<evidence type="ECO:0000256" key="1">
    <source>
        <dbReference type="SAM" id="MobiDB-lite"/>
    </source>
</evidence>
<organism evidence="3 4">
    <name type="scientific">Monascus purpureus</name>
    <name type="common">Red mold</name>
    <name type="synonym">Monascus anka</name>
    <dbReference type="NCBI Taxonomy" id="5098"/>
    <lineage>
        <taxon>Eukaryota</taxon>
        <taxon>Fungi</taxon>
        <taxon>Dikarya</taxon>
        <taxon>Ascomycota</taxon>
        <taxon>Pezizomycotina</taxon>
        <taxon>Eurotiomycetes</taxon>
        <taxon>Eurotiomycetidae</taxon>
        <taxon>Eurotiales</taxon>
        <taxon>Aspergillaceae</taxon>
        <taxon>Monascus</taxon>
    </lineage>
</organism>
<feature type="compositionally biased region" description="Polar residues" evidence="1">
    <location>
        <begin position="95"/>
        <end position="108"/>
    </location>
</feature>
<gene>
    <name evidence="3" type="ORF">MPDQ_007133</name>
</gene>
<feature type="compositionally biased region" description="Low complexity" evidence="1">
    <location>
        <begin position="7"/>
        <end position="19"/>
    </location>
</feature>
<comment type="caution">
    <text evidence="3">The sequence shown here is derived from an EMBL/GenBank/DDBJ whole genome shotgun (WGS) entry which is preliminary data.</text>
</comment>
<evidence type="ECO:0000256" key="2">
    <source>
        <dbReference type="SAM" id="Phobius"/>
    </source>
</evidence>
<feature type="compositionally biased region" description="Low complexity" evidence="1">
    <location>
        <begin position="629"/>
        <end position="638"/>
    </location>
</feature>
<dbReference type="PANTHER" id="PTHR38426">
    <property type="entry name" value="MAINTENANCE OF TELOMERE CAPPING PROTEIN 4"/>
    <property type="match status" value="1"/>
</dbReference>
<protein>
    <submittedName>
        <fullName evidence="3">Uncharacterized protein</fullName>
    </submittedName>
</protein>
<feature type="compositionally biased region" description="Low complexity" evidence="1">
    <location>
        <begin position="371"/>
        <end position="385"/>
    </location>
</feature>
<dbReference type="InterPro" id="IPR038769">
    <property type="entry name" value="MTC4"/>
</dbReference>
<dbReference type="Proteomes" id="UP000319663">
    <property type="component" value="Unassembled WGS sequence"/>
</dbReference>
<accession>A0A507QWF3</accession>
<name>A0A507QWF3_MONPU</name>
<proteinExistence type="predicted"/>
<feature type="region of interest" description="Disordered" evidence="1">
    <location>
        <begin position="614"/>
        <end position="736"/>
    </location>
</feature>
<feature type="compositionally biased region" description="Basic and acidic residues" evidence="1">
    <location>
        <begin position="649"/>
        <end position="669"/>
    </location>
</feature>
<evidence type="ECO:0000313" key="3">
    <source>
        <dbReference type="EMBL" id="TQB72061.1"/>
    </source>
</evidence>
<keyword evidence="2" id="KW-0812">Transmembrane</keyword>
<keyword evidence="4" id="KW-1185">Reference proteome</keyword>
<sequence>MTESQASGELEGSTLGSSSRDGERRSREQRRRQTSGGFLLDSALLPRARPLRTDHYPEYGSDSSISGKRRVPEPSPAVPKKKSRYAWSRHKHSAEFSSPIATASSRSTDPPEVLPGPSEVPPSATSTHQGATDANEGLPGLDKDSIQIVNLALNLNESRKKGHPNRSSLGPVSGSRRAVSAQSSMAYSPSYGQHQFQTRNNLSRAYIGERSGALDAPNPTLSPVPGAVEGNIQPYRVSDATLQRAEKARVHFELFFEYLRLLPSLPPLRHPSLGTSQDSTKMSTDGGRDVRVYNPLQSIRNRKVRFREKCAIDPDADGWNDVERVRKWVDAVTDRYGQQDHEPVECLKLPSYLQGKACAVPEEQESIDTLAVSPPSSLRRVSPASNGIKPRRPRLDWMVSPSELLADAAWVEEDGNKAKVVDKEGNRLYPDSRELVSVGGSRDISSYQKWHRSGQQRPMEAESYIPEKLGSKNDLDFLRSGRGRPRHRSQSPSARKSLSRLRKHNHSRWLKSRARSTSSSSIASEGRYASKRERLRLLDLTTQTPRLKVSRGDIDDANLAATPDSGPSWFQSKVDRRKIRLHEKAGSISSAASADGRYDSHLSADAMDNERSGLIPRADRFPSIATGLSPPSSRSSSPSKKHLPRVIHSIHERSRSRYRDKESRTHIDGESSASENVSKRKTGPNRPSTNYPDLVEPDSIPDRPPSFHTEEQRVNDPPWADSSKGQNIPSQSESKLRGIFKGKGKIAEIVGNEVSKVGDFLRKDSTAFGRKLSGVPSLTSGDDGLDDNERTRPELNRSASGRLPAVSEQAGHLSVPNADKPYPRSSTPNLPTFRHSSRQASRVDLEDVVDPLDPHPQSVSSVADDPSNLIGEVMVPPAPQRSHPADEPLDDENRYLTLQKTRGPDTSHGKNVLEPFCPANPPVTGLAKAEASQGKRPKLTDASRNWSISGRSVSVSANVGLPDRKEIERVRALLLCSGIKAREVTRRVEGSRCPPEFLLKSLVNPTAPIPRMSRLEEHEFAARNLAQHLQKSKNSLQLTMDRFSAATCPSLKSQLDDLDNLVNQSLSRRVREAAADAEGLSVQLNTTTTLAVKQLSDALDKAFKRRRRRFQGLSRVGFVILEWSLVALMWWAWLIVMVFKVIRGVFRGAVSGIRWVLWL</sequence>
<feature type="region of interest" description="Disordered" evidence="1">
    <location>
        <begin position="1"/>
        <end position="143"/>
    </location>
</feature>
<dbReference type="EMBL" id="VIFY01000070">
    <property type="protein sequence ID" value="TQB72061.1"/>
    <property type="molecule type" value="Genomic_DNA"/>
</dbReference>
<feature type="region of interest" description="Disordered" evidence="1">
    <location>
        <begin position="766"/>
        <end position="843"/>
    </location>
</feature>
<feature type="compositionally biased region" description="Polar residues" evidence="1">
    <location>
        <begin position="723"/>
        <end position="733"/>
    </location>
</feature>
<keyword evidence="2" id="KW-0472">Membrane</keyword>
<feature type="compositionally biased region" description="Low complexity" evidence="1">
    <location>
        <begin position="515"/>
        <end position="524"/>
    </location>
</feature>
<feature type="region of interest" description="Disordered" evidence="1">
    <location>
        <begin position="473"/>
        <end position="527"/>
    </location>
</feature>
<dbReference type="STRING" id="5098.A0A507QWF3"/>
<feature type="compositionally biased region" description="Basic residues" evidence="1">
    <location>
        <begin position="79"/>
        <end position="92"/>
    </location>
</feature>
<feature type="compositionally biased region" description="Basic residues" evidence="1">
    <location>
        <begin position="497"/>
        <end position="514"/>
    </location>
</feature>
<evidence type="ECO:0000313" key="4">
    <source>
        <dbReference type="Proteomes" id="UP000319663"/>
    </source>
</evidence>
<reference evidence="3 4" key="1">
    <citation type="submission" date="2019-06" db="EMBL/GenBank/DDBJ databases">
        <title>Wine fermentation using esterase from Monascus purpureus.</title>
        <authorList>
            <person name="Geng C."/>
            <person name="Zhang Y."/>
        </authorList>
    </citation>
    <scope>NUCLEOTIDE SEQUENCE [LARGE SCALE GENOMIC DNA]</scope>
    <source>
        <strain evidence="3">HQ1</strain>
    </source>
</reference>
<feature type="region of interest" description="Disordered" evidence="1">
    <location>
        <begin position="369"/>
        <end position="389"/>
    </location>
</feature>
<feature type="transmembrane region" description="Helical" evidence="2">
    <location>
        <begin position="1116"/>
        <end position="1139"/>
    </location>
</feature>
<keyword evidence="2" id="KW-1133">Transmembrane helix</keyword>